<keyword evidence="4" id="KW-1185">Reference proteome</keyword>
<dbReference type="AlphaFoldDB" id="A0A1H7R9J1"/>
<dbReference type="PROSITE" id="PS00018">
    <property type="entry name" value="EF_HAND_1"/>
    <property type="match status" value="2"/>
</dbReference>
<organism evidence="3 4">
    <name type="scientific">Jannaschia helgolandensis</name>
    <dbReference type="NCBI Taxonomy" id="188906"/>
    <lineage>
        <taxon>Bacteria</taxon>
        <taxon>Pseudomonadati</taxon>
        <taxon>Pseudomonadota</taxon>
        <taxon>Alphaproteobacteria</taxon>
        <taxon>Rhodobacterales</taxon>
        <taxon>Roseobacteraceae</taxon>
        <taxon>Jannaschia</taxon>
    </lineage>
</organism>
<dbReference type="SUPFAM" id="SSF47473">
    <property type="entry name" value="EF-hand"/>
    <property type="match status" value="1"/>
</dbReference>
<dbReference type="InterPro" id="IPR018247">
    <property type="entry name" value="EF_Hand_1_Ca_BS"/>
</dbReference>
<dbReference type="OrthoDB" id="7858466at2"/>
<evidence type="ECO:0000259" key="2">
    <source>
        <dbReference type="PROSITE" id="PS50222"/>
    </source>
</evidence>
<name>A0A1H7R9J1_9RHOB</name>
<protein>
    <submittedName>
        <fullName evidence="3">EF hand</fullName>
    </submittedName>
</protein>
<sequence>MMRSALLLSTILMLVAPPVLSQPEQRTDMGEAAIDGFAYSIDLNADGQISPIEMDSATRQVFTSMDVDEDGLVVRNEMIGWENGLSGLAEFRGRGQAYGATMGLVFDMLDADRSGALDVDEHAAGLARAWVYADRDGNGMMSVSEFRDNFLVTVALRTALTE</sequence>
<dbReference type="RefSeq" id="WP_092764165.1">
    <property type="nucleotide sequence ID" value="NZ_CAXBJT010000034.1"/>
</dbReference>
<keyword evidence="1" id="KW-0732">Signal</keyword>
<dbReference type="PROSITE" id="PS50222">
    <property type="entry name" value="EF_HAND_2"/>
    <property type="match status" value="1"/>
</dbReference>
<proteinExistence type="predicted"/>
<feature type="signal peptide" evidence="1">
    <location>
        <begin position="1"/>
        <end position="21"/>
    </location>
</feature>
<dbReference type="Gene3D" id="1.10.238.10">
    <property type="entry name" value="EF-hand"/>
    <property type="match status" value="1"/>
</dbReference>
<dbReference type="InterPro" id="IPR011992">
    <property type="entry name" value="EF-hand-dom_pair"/>
</dbReference>
<dbReference type="EMBL" id="FNZQ01000006">
    <property type="protein sequence ID" value="SEL56843.1"/>
    <property type="molecule type" value="Genomic_DNA"/>
</dbReference>
<feature type="chain" id="PRO_5011513986" evidence="1">
    <location>
        <begin position="22"/>
        <end position="162"/>
    </location>
</feature>
<gene>
    <name evidence="3" type="ORF">SAMN04488526_2993</name>
</gene>
<feature type="domain" description="EF-hand" evidence="2">
    <location>
        <begin position="121"/>
        <end position="156"/>
    </location>
</feature>
<dbReference type="InterPro" id="IPR002048">
    <property type="entry name" value="EF_hand_dom"/>
</dbReference>
<evidence type="ECO:0000313" key="4">
    <source>
        <dbReference type="Proteomes" id="UP000199283"/>
    </source>
</evidence>
<dbReference type="GO" id="GO:0005509">
    <property type="term" value="F:calcium ion binding"/>
    <property type="evidence" value="ECO:0007669"/>
    <property type="project" value="InterPro"/>
</dbReference>
<dbReference type="Proteomes" id="UP000199283">
    <property type="component" value="Unassembled WGS sequence"/>
</dbReference>
<dbReference type="Pfam" id="PF13202">
    <property type="entry name" value="EF-hand_5"/>
    <property type="match status" value="2"/>
</dbReference>
<dbReference type="STRING" id="188906.SAMN04488526_2993"/>
<reference evidence="3 4" key="1">
    <citation type="submission" date="2016-10" db="EMBL/GenBank/DDBJ databases">
        <authorList>
            <person name="de Groot N.N."/>
        </authorList>
    </citation>
    <scope>NUCLEOTIDE SEQUENCE [LARGE SCALE GENOMIC DNA]</scope>
    <source>
        <strain evidence="3 4">DSM 14858</strain>
    </source>
</reference>
<accession>A0A1H7R9J1</accession>
<evidence type="ECO:0000313" key="3">
    <source>
        <dbReference type="EMBL" id="SEL56843.1"/>
    </source>
</evidence>
<evidence type="ECO:0000256" key="1">
    <source>
        <dbReference type="SAM" id="SignalP"/>
    </source>
</evidence>